<dbReference type="PROSITE" id="PS50006">
    <property type="entry name" value="FHA_DOMAIN"/>
    <property type="match status" value="1"/>
</dbReference>
<evidence type="ECO:0000256" key="2">
    <source>
        <dbReference type="ARBA" id="ARBA00005928"/>
    </source>
</evidence>
<proteinExistence type="inferred from homology"/>
<protein>
    <recommendedName>
        <fullName evidence="10">Fatty acyl-CoA reductase</fullName>
        <ecNumber evidence="10">1.2.1.84</ecNumber>
    </recommendedName>
</protein>
<dbReference type="InterPro" id="IPR026055">
    <property type="entry name" value="FAR"/>
</dbReference>
<accession>A0A5E4MK58</accession>
<dbReference type="GO" id="GO:0005777">
    <property type="term" value="C:peroxisome"/>
    <property type="evidence" value="ECO:0007669"/>
    <property type="project" value="TreeGrafter"/>
</dbReference>
<evidence type="ECO:0000256" key="5">
    <source>
        <dbReference type="ARBA" id="ARBA00022857"/>
    </source>
</evidence>
<keyword evidence="4" id="KW-0812">Transmembrane</keyword>
<dbReference type="Pfam" id="PF07993">
    <property type="entry name" value="NAD_binding_4"/>
    <property type="match status" value="1"/>
</dbReference>
<keyword evidence="13" id="KW-1185">Reference proteome</keyword>
<dbReference type="Proteomes" id="UP000325440">
    <property type="component" value="Unassembled WGS sequence"/>
</dbReference>
<keyword evidence="3 10" id="KW-0444">Lipid biosynthesis</keyword>
<keyword evidence="6" id="KW-1133">Transmembrane helix</keyword>
<reference evidence="12 13" key="1">
    <citation type="submission" date="2019-08" db="EMBL/GenBank/DDBJ databases">
        <authorList>
            <person name="Alioto T."/>
            <person name="Alioto T."/>
            <person name="Gomez Garrido J."/>
        </authorList>
    </citation>
    <scope>NUCLEOTIDE SEQUENCE [LARGE SCALE GENOMIC DNA]</scope>
</reference>
<evidence type="ECO:0000256" key="7">
    <source>
        <dbReference type="ARBA" id="ARBA00023098"/>
    </source>
</evidence>
<dbReference type="EC" id="1.2.1.84" evidence="10"/>
<dbReference type="GO" id="GO:0102965">
    <property type="term" value="F:alcohol-forming long-chain fatty acyl-CoA reductase activity"/>
    <property type="evidence" value="ECO:0007669"/>
    <property type="project" value="UniProtKB-EC"/>
</dbReference>
<evidence type="ECO:0000259" key="11">
    <source>
        <dbReference type="PROSITE" id="PS50006"/>
    </source>
</evidence>
<gene>
    <name evidence="12" type="ORF">CINCED_3A019622</name>
</gene>
<comment type="function">
    <text evidence="10">Catalyzes the reduction of fatty acyl-CoA to fatty alcohols.</text>
</comment>
<dbReference type="InterPro" id="IPR013120">
    <property type="entry name" value="FAR_NAD-bd"/>
</dbReference>
<comment type="subcellular location">
    <subcellularLocation>
        <location evidence="1">Membrane</location>
        <topology evidence="1">Multi-pass membrane protein</topology>
    </subcellularLocation>
</comment>
<keyword evidence="7 10" id="KW-0443">Lipid metabolism</keyword>
<feature type="domain" description="FHA" evidence="11">
    <location>
        <begin position="266"/>
        <end position="323"/>
    </location>
</feature>
<dbReference type="PANTHER" id="PTHR11011">
    <property type="entry name" value="MALE STERILITY PROTEIN 2-RELATED"/>
    <property type="match status" value="1"/>
</dbReference>
<keyword evidence="10" id="KW-0560">Oxidoreductase</keyword>
<evidence type="ECO:0000313" key="13">
    <source>
        <dbReference type="Proteomes" id="UP000325440"/>
    </source>
</evidence>
<dbReference type="InterPro" id="IPR033640">
    <property type="entry name" value="FAR_C"/>
</dbReference>
<dbReference type="GO" id="GO:0080019">
    <property type="term" value="F:alcohol-forming very long-chain fatty acyl-CoA reductase activity"/>
    <property type="evidence" value="ECO:0007669"/>
    <property type="project" value="InterPro"/>
</dbReference>
<keyword evidence="5 10" id="KW-0521">NADP</keyword>
<dbReference type="PANTHER" id="PTHR11011:SF24">
    <property type="entry name" value="FATTY ACYL-COA REDUCTASE"/>
    <property type="match status" value="1"/>
</dbReference>
<evidence type="ECO:0000256" key="8">
    <source>
        <dbReference type="ARBA" id="ARBA00023136"/>
    </source>
</evidence>
<comment type="catalytic activity">
    <reaction evidence="9 10">
        <text>a long-chain fatty acyl-CoA + 2 NADPH + 2 H(+) = a long-chain primary fatty alcohol + 2 NADP(+) + CoA</text>
        <dbReference type="Rhea" id="RHEA:52716"/>
        <dbReference type="ChEBI" id="CHEBI:15378"/>
        <dbReference type="ChEBI" id="CHEBI:57287"/>
        <dbReference type="ChEBI" id="CHEBI:57783"/>
        <dbReference type="ChEBI" id="CHEBI:58349"/>
        <dbReference type="ChEBI" id="CHEBI:77396"/>
        <dbReference type="ChEBI" id="CHEBI:83139"/>
        <dbReference type="EC" id="1.2.1.84"/>
    </reaction>
</comment>
<evidence type="ECO:0000256" key="10">
    <source>
        <dbReference type="RuleBase" id="RU363097"/>
    </source>
</evidence>
<dbReference type="InterPro" id="IPR000253">
    <property type="entry name" value="FHA_dom"/>
</dbReference>
<dbReference type="SUPFAM" id="SSF51735">
    <property type="entry name" value="NAD(P)-binding Rossmann-fold domains"/>
    <property type="match status" value="1"/>
</dbReference>
<dbReference type="InterPro" id="IPR036291">
    <property type="entry name" value="NAD(P)-bd_dom_sf"/>
</dbReference>
<dbReference type="CDD" id="cd09071">
    <property type="entry name" value="FAR_C"/>
    <property type="match status" value="1"/>
</dbReference>
<evidence type="ECO:0000256" key="1">
    <source>
        <dbReference type="ARBA" id="ARBA00004141"/>
    </source>
</evidence>
<comment type="similarity">
    <text evidence="2 10">Belongs to the fatty acyl-CoA reductase family.</text>
</comment>
<evidence type="ECO:0000256" key="6">
    <source>
        <dbReference type="ARBA" id="ARBA00022989"/>
    </source>
</evidence>
<dbReference type="OrthoDB" id="429813at2759"/>
<keyword evidence="8" id="KW-0472">Membrane</keyword>
<dbReference type="FunFam" id="3.40.50.720:FF:000143">
    <property type="entry name" value="Fatty acyl-CoA reductase"/>
    <property type="match status" value="1"/>
</dbReference>
<dbReference type="GO" id="GO:0016020">
    <property type="term" value="C:membrane"/>
    <property type="evidence" value="ECO:0007669"/>
    <property type="project" value="UniProtKB-SubCell"/>
</dbReference>
<dbReference type="CDD" id="cd05236">
    <property type="entry name" value="FAR-N_SDR_e"/>
    <property type="match status" value="1"/>
</dbReference>
<dbReference type="Pfam" id="PF03015">
    <property type="entry name" value="Sterile"/>
    <property type="match status" value="1"/>
</dbReference>
<evidence type="ECO:0000256" key="4">
    <source>
        <dbReference type="ARBA" id="ARBA00022692"/>
    </source>
</evidence>
<dbReference type="GO" id="GO:0035336">
    <property type="term" value="P:long-chain fatty-acyl-CoA metabolic process"/>
    <property type="evidence" value="ECO:0007669"/>
    <property type="project" value="TreeGrafter"/>
</dbReference>
<evidence type="ECO:0000256" key="9">
    <source>
        <dbReference type="ARBA" id="ARBA00052530"/>
    </source>
</evidence>
<name>A0A5E4MK58_9HEMI</name>
<organism evidence="12 13">
    <name type="scientific">Cinara cedri</name>
    <dbReference type="NCBI Taxonomy" id="506608"/>
    <lineage>
        <taxon>Eukaryota</taxon>
        <taxon>Metazoa</taxon>
        <taxon>Ecdysozoa</taxon>
        <taxon>Arthropoda</taxon>
        <taxon>Hexapoda</taxon>
        <taxon>Insecta</taxon>
        <taxon>Pterygota</taxon>
        <taxon>Neoptera</taxon>
        <taxon>Paraneoptera</taxon>
        <taxon>Hemiptera</taxon>
        <taxon>Sternorrhyncha</taxon>
        <taxon>Aphidomorpha</taxon>
        <taxon>Aphidoidea</taxon>
        <taxon>Aphididae</taxon>
        <taxon>Lachninae</taxon>
        <taxon>Cinara</taxon>
    </lineage>
</organism>
<evidence type="ECO:0000313" key="12">
    <source>
        <dbReference type="EMBL" id="VVC29754.1"/>
    </source>
</evidence>
<sequence>MMTMKIKEFYNGCNIFITGGSGFMGKVLIEKLLRSCPGINKIYILMRNRKDKDIQLRVKEMLALPLFVKIDKKTAVEKLVPVLGDLSEIRLKLSDDDYNTLAENVSIVFHVAATIRFNEPIKNAILLNVRGTREVVRLAKQMVNLKSLLHVSTTFSNCNRVYVEEKIYESPISWQDAISIAEHLDMSLLEICTSKLLGSFPNTYTFTKLLAEQVINQEAINNSMPMVILRPSVVLSTFKEPVSGWVDSLAGPTGLAVVFGKGVVNVTLGSVNEGVDFMPADFSIKAMIVAAYHRGIHNSPLDNKLTVYNCSSVNKSVTNKQILQMSLKYIKKHPFDEILWRPNIFITPCYFIFYIVTITHQVLPCIFIDFILRALNYPQTINLVKLQQKIYLITIALSYFTLQTWTFVNTNLLDLIKHIPASELEDFSFEFEHVDTELVYLSHLIGIQKYLFHSDTNNKTKTIQKLNRIIWTDRIIKSLLLVFIICSLRRHGSH</sequence>
<dbReference type="AlphaFoldDB" id="A0A5E4MK58"/>
<dbReference type="Gene3D" id="3.40.50.720">
    <property type="entry name" value="NAD(P)-binding Rossmann-like Domain"/>
    <property type="match status" value="1"/>
</dbReference>
<dbReference type="EMBL" id="CABPRJ010000498">
    <property type="protein sequence ID" value="VVC29754.1"/>
    <property type="molecule type" value="Genomic_DNA"/>
</dbReference>
<evidence type="ECO:0000256" key="3">
    <source>
        <dbReference type="ARBA" id="ARBA00022516"/>
    </source>
</evidence>